<name>A0ABN8YK44_RANTA</name>
<evidence type="ECO:0000313" key="2">
    <source>
        <dbReference type="EMBL" id="CAI9161803.1"/>
    </source>
</evidence>
<feature type="compositionally biased region" description="Basic and acidic residues" evidence="1">
    <location>
        <begin position="108"/>
        <end position="120"/>
    </location>
</feature>
<evidence type="ECO:0000256" key="1">
    <source>
        <dbReference type="SAM" id="MobiDB-lite"/>
    </source>
</evidence>
<organism evidence="2 3">
    <name type="scientific">Rangifer tarandus platyrhynchus</name>
    <name type="common">Svalbard reindeer</name>
    <dbReference type="NCBI Taxonomy" id="3082113"/>
    <lineage>
        <taxon>Eukaryota</taxon>
        <taxon>Metazoa</taxon>
        <taxon>Chordata</taxon>
        <taxon>Craniata</taxon>
        <taxon>Vertebrata</taxon>
        <taxon>Euteleostomi</taxon>
        <taxon>Mammalia</taxon>
        <taxon>Eutheria</taxon>
        <taxon>Laurasiatheria</taxon>
        <taxon>Artiodactyla</taxon>
        <taxon>Ruminantia</taxon>
        <taxon>Pecora</taxon>
        <taxon>Cervidae</taxon>
        <taxon>Odocoileinae</taxon>
        <taxon>Rangifer</taxon>
    </lineage>
</organism>
<dbReference type="Proteomes" id="UP001176941">
    <property type="component" value="Chromosome 20"/>
</dbReference>
<proteinExistence type="predicted"/>
<keyword evidence="3" id="KW-1185">Reference proteome</keyword>
<evidence type="ECO:0000313" key="3">
    <source>
        <dbReference type="Proteomes" id="UP001176941"/>
    </source>
</evidence>
<feature type="compositionally biased region" description="Low complexity" evidence="1">
    <location>
        <begin position="132"/>
        <end position="145"/>
    </location>
</feature>
<protein>
    <submittedName>
        <fullName evidence="2">Uncharacterized protein</fullName>
    </submittedName>
</protein>
<dbReference type="EMBL" id="OX459956">
    <property type="protein sequence ID" value="CAI9161803.1"/>
    <property type="molecule type" value="Genomic_DNA"/>
</dbReference>
<sequence length="213" mass="22477">MLAPIPSATKVQLKALCPRVSCTPGKKIHLARPESRAWLPGHGWLSTKDFLEKVQDFERGETSCQQLLKCRGRGAGRARRYFHPRRRLRSHFAGSLPGARTGSSGAVRRGDDGGGRREGGGPEPGTEEEHAAVPSPSSARSGGRPRACRLADRTGLRSEQEETPGPSRGGGPAARAPRNGGFAVEDRAGAGASRGPEIAGCARPGLMDARCGQ</sequence>
<accession>A0ABN8YK44</accession>
<feature type="region of interest" description="Disordered" evidence="1">
    <location>
        <begin position="86"/>
        <end position="213"/>
    </location>
</feature>
<reference evidence="2" key="1">
    <citation type="submission" date="2023-04" db="EMBL/GenBank/DDBJ databases">
        <authorList>
            <consortium name="ELIXIR-Norway"/>
        </authorList>
    </citation>
    <scope>NUCLEOTIDE SEQUENCE [LARGE SCALE GENOMIC DNA]</scope>
</reference>
<feature type="compositionally biased region" description="Basic and acidic residues" evidence="1">
    <location>
        <begin position="149"/>
        <end position="160"/>
    </location>
</feature>
<gene>
    <name evidence="2" type="ORF">MRATA1EN1_LOCUS10765</name>
</gene>